<sequence>MDPKKPFQNPEDERFEHPTDASKLHDEDTDGDTDATDAVDDAIDRDSYADRKHKRTHDGPADISNPGTI</sequence>
<dbReference type="Proteomes" id="UP000660862">
    <property type="component" value="Unassembled WGS sequence"/>
</dbReference>
<dbReference type="RefSeq" id="WP_188506828.1">
    <property type="nucleotide sequence ID" value="NZ_BMER01000003.1"/>
</dbReference>
<gene>
    <name evidence="2" type="ORF">GCM10007415_29380</name>
</gene>
<feature type="compositionally biased region" description="Basic and acidic residues" evidence="1">
    <location>
        <begin position="1"/>
        <end position="26"/>
    </location>
</feature>
<dbReference type="AlphaFoldDB" id="A0A917HVQ0"/>
<proteinExistence type="predicted"/>
<feature type="region of interest" description="Disordered" evidence="1">
    <location>
        <begin position="1"/>
        <end position="69"/>
    </location>
</feature>
<evidence type="ECO:0000313" key="2">
    <source>
        <dbReference type="EMBL" id="GGG92672.1"/>
    </source>
</evidence>
<protein>
    <submittedName>
        <fullName evidence="2">Uncharacterized protein</fullName>
    </submittedName>
</protein>
<name>A0A917HVQ0_9SPHI</name>
<organism evidence="2 3">
    <name type="scientific">Parapedobacter pyrenivorans</name>
    <dbReference type="NCBI Taxonomy" id="1305674"/>
    <lineage>
        <taxon>Bacteria</taxon>
        <taxon>Pseudomonadati</taxon>
        <taxon>Bacteroidota</taxon>
        <taxon>Sphingobacteriia</taxon>
        <taxon>Sphingobacteriales</taxon>
        <taxon>Sphingobacteriaceae</taxon>
        <taxon>Parapedobacter</taxon>
    </lineage>
</organism>
<comment type="caution">
    <text evidence="2">The sequence shown here is derived from an EMBL/GenBank/DDBJ whole genome shotgun (WGS) entry which is preliminary data.</text>
</comment>
<reference evidence="2" key="2">
    <citation type="submission" date="2020-09" db="EMBL/GenBank/DDBJ databases">
        <authorList>
            <person name="Sun Q."/>
            <person name="Zhou Y."/>
        </authorList>
    </citation>
    <scope>NUCLEOTIDE SEQUENCE</scope>
    <source>
        <strain evidence="2">CGMCC 1.12195</strain>
    </source>
</reference>
<accession>A0A917HVQ0</accession>
<evidence type="ECO:0000313" key="3">
    <source>
        <dbReference type="Proteomes" id="UP000660862"/>
    </source>
</evidence>
<evidence type="ECO:0000256" key="1">
    <source>
        <dbReference type="SAM" id="MobiDB-lite"/>
    </source>
</evidence>
<keyword evidence="3" id="KW-1185">Reference proteome</keyword>
<dbReference type="EMBL" id="BMER01000003">
    <property type="protein sequence ID" value="GGG92672.1"/>
    <property type="molecule type" value="Genomic_DNA"/>
</dbReference>
<reference evidence="2" key="1">
    <citation type="journal article" date="2014" name="Int. J. Syst. Evol. Microbiol.">
        <title>Complete genome sequence of Corynebacterium casei LMG S-19264T (=DSM 44701T), isolated from a smear-ripened cheese.</title>
        <authorList>
            <consortium name="US DOE Joint Genome Institute (JGI-PGF)"/>
            <person name="Walter F."/>
            <person name="Albersmeier A."/>
            <person name="Kalinowski J."/>
            <person name="Ruckert C."/>
        </authorList>
    </citation>
    <scope>NUCLEOTIDE SEQUENCE</scope>
    <source>
        <strain evidence="2">CGMCC 1.12195</strain>
    </source>
</reference>
<feature type="compositionally biased region" description="Acidic residues" evidence="1">
    <location>
        <begin position="27"/>
        <end position="41"/>
    </location>
</feature>